<reference evidence="1 2" key="1">
    <citation type="submission" date="2014-06" db="EMBL/GenBank/DDBJ databases">
        <authorList>
            <consortium name="DOE Joint Genome Institute"/>
            <person name="Kuo A."/>
            <person name="Kohler A."/>
            <person name="Nagy L.G."/>
            <person name="Floudas D."/>
            <person name="Copeland A."/>
            <person name="Barry K.W."/>
            <person name="Cichocki N."/>
            <person name="Veneault-Fourrey C."/>
            <person name="LaButti K."/>
            <person name="Lindquist E.A."/>
            <person name="Lipzen A."/>
            <person name="Lundell T."/>
            <person name="Morin E."/>
            <person name="Murat C."/>
            <person name="Sun H."/>
            <person name="Tunlid A."/>
            <person name="Henrissat B."/>
            <person name="Grigoriev I.V."/>
            <person name="Hibbett D.S."/>
            <person name="Martin F."/>
            <person name="Nordberg H.P."/>
            <person name="Cantor M.N."/>
            <person name="Hua S.X."/>
        </authorList>
    </citation>
    <scope>NUCLEOTIDE SEQUENCE [LARGE SCALE GENOMIC DNA]</scope>
    <source>
        <strain evidence="1 2">ATCC 200175</strain>
    </source>
</reference>
<dbReference type="EMBL" id="KN819347">
    <property type="protein sequence ID" value="KIJ13878.1"/>
    <property type="molecule type" value="Genomic_DNA"/>
</dbReference>
<proteinExistence type="predicted"/>
<dbReference type="HOGENOM" id="CLU_049937_0_0_1"/>
<dbReference type="AlphaFoldDB" id="A0A0C9TUF1"/>
<dbReference type="Gene3D" id="3.80.10.10">
    <property type="entry name" value="Ribonuclease Inhibitor"/>
    <property type="match status" value="1"/>
</dbReference>
<gene>
    <name evidence="1" type="ORF">PAXINDRAFT_100405</name>
</gene>
<sequence>MATLRGSYACKKQPTDPLKVLPPELVGYIFHLWLLDGVYPRTKHSYSQLQVLLCLVSRSWRDFVYASPHLWADIIFRTSQGAVSTLHALKQRLERSQDVPLSLGIVAHDGRADEDALRVLFAESSRFRHLTLGISDLSWCNNIQNQVFTQLSELTVYTRLQTPAHMDVLSAIFSSAPHLRHVNLNLHCIGDPGPIEVNGRQLHSFYLNGTSFPVESVFEFLASCPNLRNAVIRLEGGQDYIPMMERISLPKLRSLSLEGTEDVMCLLGGIQAPLLSRLDMTCRNNINQKYGSKVLEALLASCSHLEEIALNGVLTTENRLINCITNNQNLVKFTVTCPWWQTSFITHKTFQLLTWQEHGRYVLPHLEKLIFLGRHDVPDEVVLRMIESRMSPPDDKESSSHSHTLKSIRMDGCRPMAEESISRLQAICRESGLKAEGSFIDPSQNLTFDLY</sequence>
<dbReference type="InterPro" id="IPR032675">
    <property type="entry name" value="LRR_dom_sf"/>
</dbReference>
<name>A0A0C9TUF1_PAXIN</name>
<dbReference type="PANTHER" id="PTHR38926">
    <property type="entry name" value="F-BOX DOMAIN CONTAINING PROTEIN, EXPRESSED"/>
    <property type="match status" value="1"/>
</dbReference>
<accession>A0A0C9TUF1</accession>
<dbReference type="Proteomes" id="UP000053647">
    <property type="component" value="Unassembled WGS sequence"/>
</dbReference>
<dbReference type="PANTHER" id="PTHR38926:SF72">
    <property type="entry name" value="IM:7136021-RELATED"/>
    <property type="match status" value="1"/>
</dbReference>
<reference evidence="2" key="2">
    <citation type="submission" date="2015-01" db="EMBL/GenBank/DDBJ databases">
        <title>Evolutionary Origins and Diversification of the Mycorrhizal Mutualists.</title>
        <authorList>
            <consortium name="DOE Joint Genome Institute"/>
            <consortium name="Mycorrhizal Genomics Consortium"/>
            <person name="Kohler A."/>
            <person name="Kuo A."/>
            <person name="Nagy L.G."/>
            <person name="Floudas D."/>
            <person name="Copeland A."/>
            <person name="Barry K.W."/>
            <person name="Cichocki N."/>
            <person name="Veneault-Fourrey C."/>
            <person name="LaButti K."/>
            <person name="Lindquist E.A."/>
            <person name="Lipzen A."/>
            <person name="Lundell T."/>
            <person name="Morin E."/>
            <person name="Murat C."/>
            <person name="Riley R."/>
            <person name="Ohm R."/>
            <person name="Sun H."/>
            <person name="Tunlid A."/>
            <person name="Henrissat B."/>
            <person name="Grigoriev I.V."/>
            <person name="Hibbett D.S."/>
            <person name="Martin F."/>
        </authorList>
    </citation>
    <scope>NUCLEOTIDE SEQUENCE [LARGE SCALE GENOMIC DNA]</scope>
    <source>
        <strain evidence="2">ATCC 200175</strain>
    </source>
</reference>
<dbReference type="OrthoDB" id="3217549at2759"/>
<evidence type="ECO:0000313" key="1">
    <source>
        <dbReference type="EMBL" id="KIJ13878.1"/>
    </source>
</evidence>
<keyword evidence="2" id="KW-1185">Reference proteome</keyword>
<evidence type="ECO:0000313" key="2">
    <source>
        <dbReference type="Proteomes" id="UP000053647"/>
    </source>
</evidence>
<dbReference type="SUPFAM" id="SSF52047">
    <property type="entry name" value="RNI-like"/>
    <property type="match status" value="1"/>
</dbReference>
<evidence type="ECO:0008006" key="3">
    <source>
        <dbReference type="Google" id="ProtNLM"/>
    </source>
</evidence>
<organism evidence="1 2">
    <name type="scientific">Paxillus involutus ATCC 200175</name>
    <dbReference type="NCBI Taxonomy" id="664439"/>
    <lineage>
        <taxon>Eukaryota</taxon>
        <taxon>Fungi</taxon>
        <taxon>Dikarya</taxon>
        <taxon>Basidiomycota</taxon>
        <taxon>Agaricomycotina</taxon>
        <taxon>Agaricomycetes</taxon>
        <taxon>Agaricomycetidae</taxon>
        <taxon>Boletales</taxon>
        <taxon>Paxilineae</taxon>
        <taxon>Paxillaceae</taxon>
        <taxon>Paxillus</taxon>
    </lineage>
</organism>
<protein>
    <recommendedName>
        <fullName evidence="3">F-box domain-containing protein</fullName>
    </recommendedName>
</protein>